<dbReference type="STRING" id="1503925.TH53_15555"/>
<dbReference type="GO" id="GO:0005506">
    <property type="term" value="F:iron ion binding"/>
    <property type="evidence" value="ECO:0007669"/>
    <property type="project" value="InterPro"/>
</dbReference>
<evidence type="ECO:0000259" key="7">
    <source>
        <dbReference type="PROSITE" id="PS51918"/>
    </source>
</evidence>
<evidence type="ECO:0000256" key="4">
    <source>
        <dbReference type="ARBA" id="ARBA00022723"/>
    </source>
</evidence>
<evidence type="ECO:0000256" key="5">
    <source>
        <dbReference type="ARBA" id="ARBA00023004"/>
    </source>
</evidence>
<proteinExistence type="predicted"/>
<dbReference type="AlphaFoldDB" id="A0A0D0F492"/>
<gene>
    <name evidence="8" type="primary">thiH</name>
    <name evidence="8" type="ORF">TH53_15555</name>
</gene>
<evidence type="ECO:0000256" key="2">
    <source>
        <dbReference type="ARBA" id="ARBA00022485"/>
    </source>
</evidence>
<evidence type="ECO:0000256" key="6">
    <source>
        <dbReference type="ARBA" id="ARBA00023014"/>
    </source>
</evidence>
<keyword evidence="9" id="KW-1185">Reference proteome</keyword>
<dbReference type="InterPro" id="IPR007197">
    <property type="entry name" value="rSAM"/>
</dbReference>
<comment type="cofactor">
    <cofactor evidence="1">
        <name>[4Fe-4S] cluster</name>
        <dbReference type="ChEBI" id="CHEBI:49883"/>
    </cofactor>
</comment>
<evidence type="ECO:0000313" key="9">
    <source>
        <dbReference type="Proteomes" id="UP000032049"/>
    </source>
</evidence>
<keyword evidence="2" id="KW-0004">4Fe-4S</keyword>
<dbReference type="Gene3D" id="3.20.20.70">
    <property type="entry name" value="Aldolase class I"/>
    <property type="match status" value="1"/>
</dbReference>
<accession>A0A0D0F492</accession>
<dbReference type="PANTHER" id="PTHR43583:SF1">
    <property type="entry name" value="2-IMINOACETATE SYNTHASE"/>
    <property type="match status" value="1"/>
</dbReference>
<evidence type="ECO:0000313" key="8">
    <source>
        <dbReference type="EMBL" id="KIO76363.1"/>
    </source>
</evidence>
<name>A0A0D0F492_9SPHI</name>
<protein>
    <submittedName>
        <fullName evidence="8">ThiH protein</fullName>
    </submittedName>
</protein>
<dbReference type="Pfam" id="PF06968">
    <property type="entry name" value="BATS"/>
    <property type="match status" value="1"/>
</dbReference>
<dbReference type="RefSeq" id="WP_041883232.1">
    <property type="nucleotide sequence ID" value="NZ_CP157278.1"/>
</dbReference>
<organism evidence="8 9">
    <name type="scientific">Pedobacter lusitanus</name>
    <dbReference type="NCBI Taxonomy" id="1503925"/>
    <lineage>
        <taxon>Bacteria</taxon>
        <taxon>Pseudomonadati</taxon>
        <taxon>Bacteroidota</taxon>
        <taxon>Sphingobacteriia</taxon>
        <taxon>Sphingobacteriales</taxon>
        <taxon>Sphingobacteriaceae</taxon>
        <taxon>Pedobacter</taxon>
    </lineage>
</organism>
<keyword evidence="3" id="KW-0949">S-adenosyl-L-methionine</keyword>
<dbReference type="InterPro" id="IPR013785">
    <property type="entry name" value="Aldolase_TIM"/>
</dbReference>
<dbReference type="SFLD" id="SFLDS00029">
    <property type="entry name" value="Radical_SAM"/>
    <property type="match status" value="1"/>
</dbReference>
<dbReference type="SUPFAM" id="SSF102114">
    <property type="entry name" value="Radical SAM enzymes"/>
    <property type="match status" value="1"/>
</dbReference>
<dbReference type="SMART" id="SM00876">
    <property type="entry name" value="BATS"/>
    <property type="match status" value="1"/>
</dbReference>
<dbReference type="InterPro" id="IPR058240">
    <property type="entry name" value="rSAM_sf"/>
</dbReference>
<dbReference type="InterPro" id="IPR012726">
    <property type="entry name" value="ThiH"/>
</dbReference>
<sequence length="373" mass="43245">MTDNFTALFNTYSWEETRQSIYDKTALDVEHALGNNRRTLEDFKALISPAAAPYLEQMAQLSRQITLRRFGKVMQLYVPLYLSNECNNICTYCGFSLDNKVRRKTLSPMEIMQEVAVLKEMGYDHVLLVTGEANQTVHTEYFKKVLELLRPHFALISMEVQPLNKEDYEELIPLGLNTVLVYQETYHREDYKKHHPKGKKSNFEYRLETPDRLGKAEVHKMGLGVLIGLEDWRTDSFFTALHLSYLEKKYWKTRYSLSFPRLRPFSGGLEPKVEMSDRELVQLICAYRLFNEEVELSISTRESIVFRDHIIGLGITSMSAGSKTNPGGYAVEPESLEQFEISDERTPGEIETMLKEKGYEAVWKDWDQGLVCK</sequence>
<dbReference type="GO" id="GO:0009228">
    <property type="term" value="P:thiamine biosynthetic process"/>
    <property type="evidence" value="ECO:0007669"/>
    <property type="project" value="InterPro"/>
</dbReference>
<dbReference type="PANTHER" id="PTHR43583">
    <property type="entry name" value="2-IMINOACETATE SYNTHASE"/>
    <property type="match status" value="1"/>
</dbReference>
<dbReference type="GO" id="GO:0003824">
    <property type="term" value="F:catalytic activity"/>
    <property type="evidence" value="ECO:0007669"/>
    <property type="project" value="InterPro"/>
</dbReference>
<keyword evidence="4" id="KW-0479">Metal-binding</keyword>
<dbReference type="InterPro" id="IPR034428">
    <property type="entry name" value="ThiH/NoCL/HydG-like"/>
</dbReference>
<evidence type="ECO:0000256" key="3">
    <source>
        <dbReference type="ARBA" id="ARBA00022691"/>
    </source>
</evidence>
<dbReference type="Proteomes" id="UP000032049">
    <property type="component" value="Unassembled WGS sequence"/>
</dbReference>
<feature type="domain" description="Radical SAM core" evidence="7">
    <location>
        <begin position="72"/>
        <end position="301"/>
    </location>
</feature>
<dbReference type="InterPro" id="IPR010722">
    <property type="entry name" value="BATS_dom"/>
</dbReference>
<dbReference type="OrthoDB" id="9801120at2"/>
<evidence type="ECO:0000256" key="1">
    <source>
        <dbReference type="ARBA" id="ARBA00001966"/>
    </source>
</evidence>
<dbReference type="CDD" id="cd01335">
    <property type="entry name" value="Radical_SAM"/>
    <property type="match status" value="1"/>
</dbReference>
<comment type="caution">
    <text evidence="8">The sequence shown here is derived from an EMBL/GenBank/DDBJ whole genome shotgun (WGS) entry which is preliminary data.</text>
</comment>
<dbReference type="SFLD" id="SFLDF00301">
    <property type="entry name" value="2-iminoacetate_synthase_(ThiH)"/>
    <property type="match status" value="1"/>
</dbReference>
<dbReference type="Pfam" id="PF04055">
    <property type="entry name" value="Radical_SAM"/>
    <property type="match status" value="1"/>
</dbReference>
<dbReference type="SFLD" id="SFLDG01081">
    <property type="entry name" value="cleavage_of_the_Ca-Cb_bond_in"/>
    <property type="match status" value="1"/>
</dbReference>
<dbReference type="PROSITE" id="PS51918">
    <property type="entry name" value="RADICAL_SAM"/>
    <property type="match status" value="1"/>
</dbReference>
<keyword evidence="5" id="KW-0408">Iron</keyword>
<dbReference type="NCBIfam" id="TIGR02351">
    <property type="entry name" value="thiH"/>
    <property type="match status" value="1"/>
</dbReference>
<reference evidence="8 9" key="1">
    <citation type="submission" date="2015-01" db="EMBL/GenBank/DDBJ databases">
        <title>Draft genome sequence of Pedobacter sp. NL19 isolated from sludge of an effluent treatment pond in an abandoned uranium mine.</title>
        <authorList>
            <person name="Santos T."/>
            <person name="Caetano T."/>
            <person name="Covas C."/>
            <person name="Cruz A."/>
            <person name="Mendo S."/>
        </authorList>
    </citation>
    <scope>NUCLEOTIDE SEQUENCE [LARGE SCALE GENOMIC DNA]</scope>
    <source>
        <strain evidence="8 9">NL19</strain>
    </source>
</reference>
<dbReference type="EMBL" id="JXRA01000065">
    <property type="protein sequence ID" value="KIO76363.1"/>
    <property type="molecule type" value="Genomic_DNA"/>
</dbReference>
<dbReference type="SFLD" id="SFLDG01060">
    <property type="entry name" value="BATS_domain_containing"/>
    <property type="match status" value="1"/>
</dbReference>
<keyword evidence="6" id="KW-0411">Iron-sulfur</keyword>
<dbReference type="GO" id="GO:0051539">
    <property type="term" value="F:4 iron, 4 sulfur cluster binding"/>
    <property type="evidence" value="ECO:0007669"/>
    <property type="project" value="UniProtKB-KW"/>
</dbReference>